<dbReference type="InterPro" id="IPR042118">
    <property type="entry name" value="QueA_dom1"/>
</dbReference>
<accession>A0A8E1R1C9</accession>
<dbReference type="PANTHER" id="PTHR30307:SF0">
    <property type="entry name" value="S-ADENOSYLMETHIONINE:TRNA RIBOSYLTRANSFERASE-ISOMERASE"/>
    <property type="match status" value="1"/>
</dbReference>
<protein>
    <recommendedName>
        <fullName evidence="5">S-adenosylmethionine:tRNA ribosyltransferase-isomerase</fullName>
        <ecNumber evidence="5">2.4.99.17</ecNumber>
    </recommendedName>
    <alternativeName>
        <fullName evidence="5">Queuosine biosynthesis protein QueA</fullName>
    </alternativeName>
</protein>
<dbReference type="GO" id="GO:0051075">
    <property type="term" value="F:S-adenosylmethionine:tRNA ribosyltransferase-isomerase activity"/>
    <property type="evidence" value="ECO:0007669"/>
    <property type="project" value="UniProtKB-EC"/>
</dbReference>
<evidence type="ECO:0000256" key="3">
    <source>
        <dbReference type="ARBA" id="ARBA00022691"/>
    </source>
</evidence>
<reference evidence="6 7" key="1">
    <citation type="submission" date="2015-06" db="EMBL/GenBank/DDBJ databases">
        <title>Prevotella sp. 109, sp. nov., a novel member of the family Prevotellaceae isolated from human faeces.</title>
        <authorList>
            <person name="Shkoporov A.N."/>
            <person name="Chaplin A.V."/>
            <person name="Kafarskaia L.I."/>
            <person name="Efimov B.A."/>
        </authorList>
    </citation>
    <scope>NUCLEOTIDE SEQUENCE [LARGE SCALE GENOMIC DNA]</scope>
    <source>
        <strain evidence="6 7">109</strain>
    </source>
</reference>
<keyword evidence="2 5" id="KW-0808">Transferase</keyword>
<comment type="caution">
    <text evidence="6">The sequence shown here is derived from an EMBL/GenBank/DDBJ whole genome shotgun (WGS) entry which is preliminary data.</text>
</comment>
<dbReference type="InterPro" id="IPR036100">
    <property type="entry name" value="QueA_sf"/>
</dbReference>
<dbReference type="InterPro" id="IPR042119">
    <property type="entry name" value="QueA_dom2"/>
</dbReference>
<evidence type="ECO:0000256" key="2">
    <source>
        <dbReference type="ARBA" id="ARBA00022679"/>
    </source>
</evidence>
<keyword evidence="3 5" id="KW-0949">S-adenosyl-L-methionine</keyword>
<proteinExistence type="inferred from homology"/>
<dbReference type="SUPFAM" id="SSF111337">
    <property type="entry name" value="QueA-like"/>
    <property type="match status" value="1"/>
</dbReference>
<keyword evidence="7" id="KW-1185">Reference proteome</keyword>
<dbReference type="EC" id="2.4.99.17" evidence="5"/>
<organism evidence="6 7">
    <name type="scientific">Xylanibacter rarus</name>
    <dbReference type="NCBI Taxonomy" id="1676614"/>
    <lineage>
        <taxon>Bacteria</taxon>
        <taxon>Pseudomonadati</taxon>
        <taxon>Bacteroidota</taxon>
        <taxon>Bacteroidia</taxon>
        <taxon>Bacteroidales</taxon>
        <taxon>Prevotellaceae</taxon>
        <taxon>Xylanibacter</taxon>
    </lineage>
</organism>
<comment type="function">
    <text evidence="5">Transfers and isomerizes the ribose moiety from AdoMet to the 7-aminomethyl group of 7-deazaguanine (preQ1-tRNA) to give epoxyqueuosine (oQ-tRNA).</text>
</comment>
<dbReference type="Pfam" id="PF02547">
    <property type="entry name" value="Queuosine_synth"/>
    <property type="match status" value="1"/>
</dbReference>
<dbReference type="GO" id="GO:0008616">
    <property type="term" value="P:tRNA queuosine(34) biosynthetic process"/>
    <property type="evidence" value="ECO:0007669"/>
    <property type="project" value="UniProtKB-UniRule"/>
</dbReference>
<dbReference type="AlphaFoldDB" id="A0A8E1R1C9"/>
<evidence type="ECO:0000313" key="7">
    <source>
        <dbReference type="Proteomes" id="UP000036951"/>
    </source>
</evidence>
<dbReference type="InterPro" id="IPR003699">
    <property type="entry name" value="QueA"/>
</dbReference>
<keyword evidence="4 5" id="KW-0671">Queuosine biosynthesis</keyword>
<keyword evidence="1 5" id="KW-0963">Cytoplasm</keyword>
<dbReference type="HAMAP" id="MF_00113">
    <property type="entry name" value="QueA"/>
    <property type="match status" value="1"/>
</dbReference>
<dbReference type="Proteomes" id="UP000036951">
    <property type="component" value="Unassembled WGS sequence"/>
</dbReference>
<name>A0A8E1R1C9_9BACT</name>
<comment type="similarity">
    <text evidence="5">Belongs to the QueA family.</text>
</comment>
<dbReference type="NCBIfam" id="NF001140">
    <property type="entry name" value="PRK00147.1"/>
    <property type="match status" value="1"/>
</dbReference>
<comment type="pathway">
    <text evidence="5">tRNA modification; tRNA-queuosine biosynthesis.</text>
</comment>
<comment type="subunit">
    <text evidence="5">Monomer.</text>
</comment>
<dbReference type="FunFam" id="2.40.10.240:FF:000002">
    <property type="entry name" value="S-adenosylmethionine:tRNA ribosyltransferase-isomerase"/>
    <property type="match status" value="1"/>
</dbReference>
<comment type="catalytic activity">
    <reaction evidence="5">
        <text>7-aminomethyl-7-carbaguanosine(34) in tRNA + S-adenosyl-L-methionine = epoxyqueuosine(34) in tRNA + adenine + L-methionine + 2 H(+)</text>
        <dbReference type="Rhea" id="RHEA:32155"/>
        <dbReference type="Rhea" id="RHEA-COMP:10342"/>
        <dbReference type="Rhea" id="RHEA-COMP:18582"/>
        <dbReference type="ChEBI" id="CHEBI:15378"/>
        <dbReference type="ChEBI" id="CHEBI:16708"/>
        <dbReference type="ChEBI" id="CHEBI:57844"/>
        <dbReference type="ChEBI" id="CHEBI:59789"/>
        <dbReference type="ChEBI" id="CHEBI:82833"/>
        <dbReference type="ChEBI" id="CHEBI:194443"/>
        <dbReference type="EC" id="2.4.99.17"/>
    </reaction>
</comment>
<dbReference type="OrthoDB" id="9805933at2"/>
<dbReference type="Gene3D" id="2.40.10.240">
    <property type="entry name" value="QueA-like"/>
    <property type="match status" value="1"/>
</dbReference>
<evidence type="ECO:0000256" key="4">
    <source>
        <dbReference type="ARBA" id="ARBA00022785"/>
    </source>
</evidence>
<dbReference type="EMBL" id="LFQU01000001">
    <property type="protein sequence ID" value="KOO69749.1"/>
    <property type="molecule type" value="Genomic_DNA"/>
</dbReference>
<dbReference type="RefSeq" id="WP_021855090.1">
    <property type="nucleotide sequence ID" value="NZ_DAWBWQ010000010.1"/>
</dbReference>
<gene>
    <name evidence="5" type="primary">queA</name>
    <name evidence="6" type="ORF">ACU52_00960</name>
</gene>
<dbReference type="Gene3D" id="3.40.1780.10">
    <property type="entry name" value="QueA-like"/>
    <property type="match status" value="1"/>
</dbReference>
<evidence type="ECO:0000256" key="1">
    <source>
        <dbReference type="ARBA" id="ARBA00022490"/>
    </source>
</evidence>
<dbReference type="NCBIfam" id="TIGR00113">
    <property type="entry name" value="queA"/>
    <property type="match status" value="1"/>
</dbReference>
<evidence type="ECO:0000256" key="5">
    <source>
        <dbReference type="HAMAP-Rule" id="MF_00113"/>
    </source>
</evidence>
<dbReference type="GO" id="GO:0005737">
    <property type="term" value="C:cytoplasm"/>
    <property type="evidence" value="ECO:0007669"/>
    <property type="project" value="UniProtKB-SubCell"/>
</dbReference>
<sequence>MKLSQFKFKLPEELIALNPPYHRDECRLMVVHRVSQKIEMYKKDENGEPLKDKDGNPEYLDFRNVLDYFDEGDAFIFNDTKVFPARLYGTKEKTDAKIEVFLLRELNEEMRLWDVLVEPARKIRIGNKLFFDESGSMVAEVIDNTTSRGRTLRFLYDCPHDEFKHDLYALGEAPLPHYIVDRRPATPEDIDDFQCIFAKNEGAVTAPASGLHFSREMMKRMEIKGIDFAFITLHCALGNFHDIEVEDLTKHKMDSEQMFISAEACKTVNNAKLAGHHVCAVGTSVIKATETAVGTDKMLKEYEGWTNKFIFPPYEFGVADSMIANFYHPMSTLLMSTAAFGGYDVVMEAYNLAVKNGYKFGCYGDAMLIVND</sequence>
<comment type="subcellular location">
    <subcellularLocation>
        <location evidence="5">Cytoplasm</location>
    </subcellularLocation>
</comment>
<dbReference type="UniPathway" id="UPA00392"/>
<evidence type="ECO:0000313" key="6">
    <source>
        <dbReference type="EMBL" id="KOO69749.1"/>
    </source>
</evidence>
<dbReference type="PANTHER" id="PTHR30307">
    <property type="entry name" value="S-ADENOSYLMETHIONINE:TRNA RIBOSYLTRANSFERASE-ISOMERASE"/>
    <property type="match status" value="1"/>
</dbReference>